<dbReference type="PANTHER" id="PTHR38788">
    <property type="entry name" value="CLR5 DOMAIN-CONTAINING PROTEIN"/>
    <property type="match status" value="1"/>
</dbReference>
<protein>
    <recommendedName>
        <fullName evidence="2">Clr5 domain-containing protein</fullName>
    </recommendedName>
</protein>
<dbReference type="Proteomes" id="UP000434172">
    <property type="component" value="Unassembled WGS sequence"/>
</dbReference>
<dbReference type="AlphaFoldDB" id="A0A8H3WFC7"/>
<evidence type="ECO:0000259" key="2">
    <source>
        <dbReference type="Pfam" id="PF14420"/>
    </source>
</evidence>
<proteinExistence type="predicted"/>
<reference evidence="3 4" key="1">
    <citation type="submission" date="2019-12" db="EMBL/GenBank/DDBJ databases">
        <title>A genome sequence resource for the geographically widespread anthracnose pathogen Colletotrichum asianum.</title>
        <authorList>
            <person name="Meng Y."/>
        </authorList>
    </citation>
    <scope>NUCLEOTIDE SEQUENCE [LARGE SCALE GENOMIC DNA]</scope>
    <source>
        <strain evidence="3 4">ICMP 18580</strain>
    </source>
</reference>
<keyword evidence="4" id="KW-1185">Reference proteome</keyword>
<dbReference type="PANTHER" id="PTHR38788:SF3">
    <property type="entry name" value="CLR5 DOMAIN-CONTAINING PROTEIN"/>
    <property type="match status" value="1"/>
</dbReference>
<feature type="region of interest" description="Disordered" evidence="1">
    <location>
        <begin position="129"/>
        <end position="201"/>
    </location>
</feature>
<evidence type="ECO:0000313" key="4">
    <source>
        <dbReference type="Proteomes" id="UP000434172"/>
    </source>
</evidence>
<feature type="region of interest" description="Disordered" evidence="1">
    <location>
        <begin position="77"/>
        <end position="112"/>
    </location>
</feature>
<name>A0A8H3WFC7_9PEZI</name>
<evidence type="ECO:0000256" key="1">
    <source>
        <dbReference type="SAM" id="MobiDB-lite"/>
    </source>
</evidence>
<sequence length="239" mass="26952">MTKAWKEYRDTITRLYITESRTLEEVKDIMQREHSFKASTRSYRQQFDKWQLGKYNCKKRNVRRLSQQSGIQMEASPTLIGLGSPDDGGGPNSPSHSLASMSPELDHESSYYGPQVSAGISMYQQAHHSSQLPAWEHHQPERTWGQVPAPSPMGPGHQQTTGGSPGPSHLDFDDILRQTAQQTGHGAEMHSPHPVHPQSSYSVVLRPGEQPVQQNARIAPEYRYNPYPYQSGARCGFRR</sequence>
<dbReference type="Pfam" id="PF14420">
    <property type="entry name" value="Clr5"/>
    <property type="match status" value="1"/>
</dbReference>
<dbReference type="OrthoDB" id="4115389at2759"/>
<dbReference type="InterPro" id="IPR025676">
    <property type="entry name" value="Clr5_dom"/>
</dbReference>
<organism evidence="3 4">
    <name type="scientific">Colletotrichum asianum</name>
    <dbReference type="NCBI Taxonomy" id="702518"/>
    <lineage>
        <taxon>Eukaryota</taxon>
        <taxon>Fungi</taxon>
        <taxon>Dikarya</taxon>
        <taxon>Ascomycota</taxon>
        <taxon>Pezizomycotina</taxon>
        <taxon>Sordariomycetes</taxon>
        <taxon>Hypocreomycetidae</taxon>
        <taxon>Glomerellales</taxon>
        <taxon>Glomerellaceae</taxon>
        <taxon>Colletotrichum</taxon>
        <taxon>Colletotrichum gloeosporioides species complex</taxon>
    </lineage>
</organism>
<evidence type="ECO:0000313" key="3">
    <source>
        <dbReference type="EMBL" id="KAF0325994.1"/>
    </source>
</evidence>
<comment type="caution">
    <text evidence="3">The sequence shown here is derived from an EMBL/GenBank/DDBJ whole genome shotgun (WGS) entry which is preliminary data.</text>
</comment>
<dbReference type="EMBL" id="WOWK01000033">
    <property type="protein sequence ID" value="KAF0325994.1"/>
    <property type="molecule type" value="Genomic_DNA"/>
</dbReference>
<gene>
    <name evidence="3" type="ORF">GQ607_006812</name>
</gene>
<accession>A0A8H3WFC7</accession>
<feature type="domain" description="Clr5" evidence="2">
    <location>
        <begin position="1"/>
        <end position="54"/>
    </location>
</feature>